<dbReference type="RefSeq" id="WP_087432236.1">
    <property type="nucleotide sequence ID" value="NZ_JAMDLW010000012.1"/>
</dbReference>
<accession>A0ABT4DRT6</accession>
<keyword evidence="2" id="KW-0442">Lipid degradation</keyword>
<dbReference type="Proteomes" id="UP001207626">
    <property type="component" value="Unassembled WGS sequence"/>
</dbReference>
<dbReference type="Pfam" id="PF03403">
    <property type="entry name" value="PAF-AH_p_II"/>
    <property type="match status" value="2"/>
</dbReference>
<evidence type="ECO:0000256" key="1">
    <source>
        <dbReference type="ARBA" id="ARBA00022801"/>
    </source>
</evidence>
<name>A0ABT4DRT6_9BACL</name>
<organism evidence="5 6">
    <name type="scientific">Paenibacillus apiarius</name>
    <dbReference type="NCBI Taxonomy" id="46240"/>
    <lineage>
        <taxon>Bacteria</taxon>
        <taxon>Bacillati</taxon>
        <taxon>Bacillota</taxon>
        <taxon>Bacilli</taxon>
        <taxon>Bacillales</taxon>
        <taxon>Paenibacillaceae</taxon>
        <taxon>Paenibacillus</taxon>
    </lineage>
</organism>
<feature type="transmembrane region" description="Helical" evidence="4">
    <location>
        <begin position="90"/>
        <end position="109"/>
    </location>
</feature>
<evidence type="ECO:0000256" key="3">
    <source>
        <dbReference type="ARBA" id="ARBA00023098"/>
    </source>
</evidence>
<feature type="transmembrane region" description="Helical" evidence="4">
    <location>
        <begin position="6"/>
        <end position="22"/>
    </location>
</feature>
<protein>
    <submittedName>
        <fullName evidence="5">Platelet-activating factor acetylhydrolase plasma/intracellular isoform II</fullName>
    </submittedName>
</protein>
<dbReference type="InterPro" id="IPR029058">
    <property type="entry name" value="AB_hydrolase_fold"/>
</dbReference>
<keyword evidence="4" id="KW-1133">Transmembrane helix</keyword>
<dbReference type="EMBL" id="JAMDLW010000012">
    <property type="protein sequence ID" value="MCY9520074.1"/>
    <property type="molecule type" value="Genomic_DNA"/>
</dbReference>
<dbReference type="Gene3D" id="3.40.50.1820">
    <property type="entry name" value="alpha/beta hydrolase"/>
    <property type="match status" value="1"/>
</dbReference>
<dbReference type="PANTHER" id="PTHR10272:SF0">
    <property type="entry name" value="PLATELET-ACTIVATING FACTOR ACETYLHYDROLASE"/>
    <property type="match status" value="1"/>
</dbReference>
<dbReference type="PANTHER" id="PTHR10272">
    <property type="entry name" value="PLATELET-ACTIVATING FACTOR ACETYLHYDROLASE"/>
    <property type="match status" value="1"/>
</dbReference>
<comment type="caution">
    <text evidence="5">The sequence shown here is derived from an EMBL/GenBank/DDBJ whole genome shotgun (WGS) entry which is preliminary data.</text>
</comment>
<evidence type="ECO:0000256" key="2">
    <source>
        <dbReference type="ARBA" id="ARBA00022963"/>
    </source>
</evidence>
<evidence type="ECO:0000256" key="4">
    <source>
        <dbReference type="SAM" id="Phobius"/>
    </source>
</evidence>
<feature type="transmembrane region" description="Helical" evidence="4">
    <location>
        <begin position="29"/>
        <end position="47"/>
    </location>
</feature>
<keyword evidence="3" id="KW-0443">Lipid metabolism</keyword>
<reference evidence="5 6" key="1">
    <citation type="submission" date="2022-05" db="EMBL/GenBank/DDBJ databases">
        <title>Genome Sequencing of Bee-Associated Microbes.</title>
        <authorList>
            <person name="Dunlap C."/>
        </authorList>
    </citation>
    <scope>NUCLEOTIDE SEQUENCE [LARGE SCALE GENOMIC DNA]</scope>
    <source>
        <strain evidence="5 6">NRRL NRS-1438</strain>
    </source>
</reference>
<gene>
    <name evidence="5" type="ORF">M5X09_10350</name>
</gene>
<keyword evidence="6" id="KW-1185">Reference proteome</keyword>
<keyword evidence="1" id="KW-0378">Hydrolase</keyword>
<evidence type="ECO:0000313" key="6">
    <source>
        <dbReference type="Proteomes" id="UP001207626"/>
    </source>
</evidence>
<sequence>MRLFEILLIFSCLALLSDLWFYKSITRKTSTVICMASSIILLVQLCFEGYRWQLVFVYIMAVLLLCAVLFRRSKNTANLKMWRPLKYGFYSLTIVLIGVSICLSLYLPVFNLPKPDGLYEVGTQTLHFIDDDRAEIFTENHRDKRELMVQVWYPAGHVNHKKSSLLFPEDKTVFRKYMQAYSQNFKLPEFAFDYWRYIRSNSYEDAEIRPTAQPYPLVLISHGMGTGRVLHTSQAENLASHGFIVAAIDHTYSTTATAFPDGRVTGFETVLTGDNFYDKGSRIGKVWTQDVKFVISRFKKMNSGSIRSIFEGKVDVNNIGMMGHSFGGATAFNALYLNDDIRAGINMDGTLYELKNREHINKPFLFMQAGDFIDNVKKYKNKKGLRDKIANELSIMENVKQHEGSVIYVEGAAHYNFTDLQLFSDLIQLTGMTGKINGKRGAFITNQYVLDFFNKHLKESGGNLVDEPNAQYPEVKFQ</sequence>
<feature type="transmembrane region" description="Helical" evidence="4">
    <location>
        <begin position="53"/>
        <end position="70"/>
    </location>
</feature>
<dbReference type="SUPFAM" id="SSF53474">
    <property type="entry name" value="alpha/beta-Hydrolases"/>
    <property type="match status" value="1"/>
</dbReference>
<evidence type="ECO:0000313" key="5">
    <source>
        <dbReference type="EMBL" id="MCY9520074.1"/>
    </source>
</evidence>
<keyword evidence="4" id="KW-0472">Membrane</keyword>
<proteinExistence type="predicted"/>
<keyword evidence="4" id="KW-0812">Transmembrane</keyword>